<evidence type="ECO:0000256" key="10">
    <source>
        <dbReference type="HAMAP-Rule" id="MF_01146"/>
    </source>
</evidence>
<evidence type="ECO:0000313" key="12">
    <source>
        <dbReference type="Proteomes" id="UP000383122"/>
    </source>
</evidence>
<evidence type="ECO:0000256" key="4">
    <source>
        <dbReference type="ARBA" id="ARBA00022475"/>
    </source>
</evidence>
<feature type="site" description="Involved in tetramerization or stability of the tetramer" evidence="10">
    <location>
        <position position="20"/>
    </location>
</feature>
<feature type="site" description="Selectivity filter" evidence="10">
    <location>
        <position position="174"/>
    </location>
</feature>
<keyword evidence="7 10" id="KW-0677">Repeat</keyword>
<evidence type="ECO:0000256" key="5">
    <source>
        <dbReference type="ARBA" id="ARBA00022519"/>
    </source>
</evidence>
<feature type="short sequence motif" description="NPA 1" evidence="10">
    <location>
        <begin position="63"/>
        <end position="65"/>
    </location>
</feature>
<dbReference type="NCBIfam" id="TIGR00861">
    <property type="entry name" value="MIP"/>
    <property type="match status" value="1"/>
</dbReference>
<dbReference type="GO" id="GO:0015250">
    <property type="term" value="F:water channel activity"/>
    <property type="evidence" value="ECO:0007669"/>
    <property type="project" value="UniProtKB-UniRule"/>
</dbReference>
<dbReference type="PROSITE" id="PS51257">
    <property type="entry name" value="PROKAR_LIPOPROTEIN"/>
    <property type="match status" value="1"/>
</dbReference>
<feature type="site" description="Selectivity filter" evidence="10">
    <location>
        <position position="189"/>
    </location>
</feature>
<dbReference type="InterPro" id="IPR000425">
    <property type="entry name" value="MIP"/>
</dbReference>
<dbReference type="InterPro" id="IPR034294">
    <property type="entry name" value="Aquaporin_transptr"/>
</dbReference>
<keyword evidence="3 10" id="KW-0813">Transport</keyword>
<dbReference type="InterPro" id="IPR023271">
    <property type="entry name" value="Aquaporin-like"/>
</dbReference>
<dbReference type="FunFam" id="1.20.1080.10:FF:000007">
    <property type="entry name" value="Aquaporin Z"/>
    <property type="match status" value="1"/>
</dbReference>
<evidence type="ECO:0000256" key="8">
    <source>
        <dbReference type="ARBA" id="ARBA00022989"/>
    </source>
</evidence>
<evidence type="ECO:0000256" key="3">
    <source>
        <dbReference type="ARBA" id="ARBA00022448"/>
    </source>
</evidence>
<organism evidence="11 12">
    <name type="scientific">Pandoraea anapnoica</name>
    <dbReference type="NCBI Taxonomy" id="2508301"/>
    <lineage>
        <taxon>Bacteria</taxon>
        <taxon>Pseudomonadati</taxon>
        <taxon>Pseudomonadota</taxon>
        <taxon>Betaproteobacteria</taxon>
        <taxon>Burkholderiales</taxon>
        <taxon>Burkholderiaceae</taxon>
        <taxon>Pandoraea</taxon>
    </lineage>
</organism>
<gene>
    <name evidence="10" type="primary">aqpZ</name>
    <name evidence="11" type="ORF">PAN31117_04654</name>
</gene>
<keyword evidence="5" id="KW-0997">Cell inner membrane</keyword>
<dbReference type="HAMAP" id="MF_01146">
    <property type="entry name" value="Aquaporin_Z"/>
    <property type="match status" value="1"/>
</dbReference>
<proteinExistence type="inferred from homology"/>
<dbReference type="PANTHER" id="PTHR19139:SF199">
    <property type="entry name" value="MIP17260P"/>
    <property type="match status" value="1"/>
</dbReference>
<feature type="transmembrane region" description="Helical" evidence="10">
    <location>
        <begin position="161"/>
        <end position="180"/>
    </location>
</feature>
<dbReference type="EMBL" id="CABPSP010000016">
    <property type="protein sequence ID" value="VVE73209.1"/>
    <property type="molecule type" value="Genomic_DNA"/>
</dbReference>
<dbReference type="InterPro" id="IPR022357">
    <property type="entry name" value="MIP_CS"/>
</dbReference>
<evidence type="ECO:0000256" key="6">
    <source>
        <dbReference type="ARBA" id="ARBA00022692"/>
    </source>
</evidence>
<name>A0A5E5AHT3_9BURK</name>
<feature type="transmembrane region" description="Helical" evidence="10">
    <location>
        <begin position="36"/>
        <end position="54"/>
    </location>
</feature>
<protein>
    <recommendedName>
        <fullName evidence="10">Aquaporin Z</fullName>
    </recommendedName>
</protein>
<dbReference type="PANTHER" id="PTHR19139">
    <property type="entry name" value="AQUAPORIN TRANSPORTER"/>
    <property type="match status" value="1"/>
</dbReference>
<dbReference type="PRINTS" id="PR00783">
    <property type="entry name" value="MINTRINSICP"/>
</dbReference>
<evidence type="ECO:0000313" key="11">
    <source>
        <dbReference type="EMBL" id="VVE73209.1"/>
    </source>
</evidence>
<comment type="subunit">
    <text evidence="10">Homotetramer.</text>
</comment>
<dbReference type="Pfam" id="PF00230">
    <property type="entry name" value="MIP"/>
    <property type="match status" value="1"/>
</dbReference>
<evidence type="ECO:0000256" key="9">
    <source>
        <dbReference type="ARBA" id="ARBA00023136"/>
    </source>
</evidence>
<dbReference type="Gene3D" id="1.20.1080.10">
    <property type="entry name" value="Glycerol uptake facilitator protein"/>
    <property type="match status" value="1"/>
</dbReference>
<reference evidence="11 12" key="1">
    <citation type="submission" date="2019-08" db="EMBL/GenBank/DDBJ databases">
        <authorList>
            <person name="Peeters C."/>
        </authorList>
    </citation>
    <scope>NUCLEOTIDE SEQUENCE [LARGE SCALE GENOMIC DNA]</scope>
    <source>
        <strain evidence="11 12">LMG 31117</strain>
    </source>
</reference>
<keyword evidence="9 10" id="KW-0472">Membrane</keyword>
<dbReference type="NCBIfam" id="NF003838">
    <property type="entry name" value="PRK05420.1"/>
    <property type="match status" value="1"/>
</dbReference>
<comment type="similarity">
    <text evidence="2 10">Belongs to the MIP/aquaporin (TC 1.A.8) family.</text>
</comment>
<dbReference type="OrthoDB" id="9807293at2"/>
<keyword evidence="4 10" id="KW-1003">Cell membrane</keyword>
<comment type="domain">
    <text evidence="10">Aquaporins contain two tandem repeats each containing three membrane-spanning domains and a pore-forming loop with the signature motif Asn-Pro-Ala (NPA).</text>
</comment>
<comment type="function">
    <text evidence="10">Channel that permits osmotically driven movement of water in both directions. It is involved in the osmoregulation and in the maintenance of cell turgor during volume expansion in rapidly growing cells. It mediates rapid entry or exit of water in response to abrupt changes in osmolarity.</text>
</comment>
<feature type="site" description="Selectivity filter" evidence="10">
    <location>
        <position position="43"/>
    </location>
</feature>
<feature type="transmembrane region" description="Helical" evidence="10">
    <location>
        <begin position="81"/>
        <end position="103"/>
    </location>
</feature>
<evidence type="ECO:0000256" key="2">
    <source>
        <dbReference type="ARBA" id="ARBA00006175"/>
    </source>
</evidence>
<keyword evidence="6 10" id="KW-0812">Transmembrane</keyword>
<feature type="transmembrane region" description="Helical" evidence="10">
    <location>
        <begin position="206"/>
        <end position="226"/>
    </location>
</feature>
<dbReference type="PROSITE" id="PS00221">
    <property type="entry name" value="MIP"/>
    <property type="match status" value="1"/>
</dbReference>
<dbReference type="AlphaFoldDB" id="A0A5E5AHT3"/>
<keyword evidence="12" id="KW-1185">Reference proteome</keyword>
<dbReference type="SUPFAM" id="SSF81338">
    <property type="entry name" value="Aquaporin-like"/>
    <property type="match status" value="1"/>
</dbReference>
<sequence length="230" mass="23407">MLRRMLAESFGTFWLVFGGCGSAVLAAAFPSLGIGFSGVALAFGLTVLTMAYAVGHLSGGHFNPAVTVGQWAGGLFPVKDILPYVIAQVAGGAVAGGVLYLIASGVPGFDASASGFASNGYGDHSPGGYALSACVAIEFVLTAFFVVIINGVVSRKSLASFAPIPIGLALTLIHLVSIPVTNTSVNPARSTGVAIFQGGWAVDQLWMFWLVPIVGGGIGGLMSRVLRATE</sequence>
<dbReference type="Proteomes" id="UP000383122">
    <property type="component" value="Unassembled WGS sequence"/>
</dbReference>
<accession>A0A5E5AHT3</accession>
<dbReference type="GO" id="GO:0005886">
    <property type="term" value="C:plasma membrane"/>
    <property type="evidence" value="ECO:0007669"/>
    <property type="project" value="UniProtKB-SubCell"/>
</dbReference>
<dbReference type="RefSeq" id="WP_150740263.1">
    <property type="nucleotide sequence ID" value="NZ_CABPSP010000016.1"/>
</dbReference>
<comment type="subcellular location">
    <subcellularLocation>
        <location evidence="1 10">Cell membrane</location>
        <topology evidence="1 10">Multi-pass membrane protein</topology>
    </subcellularLocation>
</comment>
<keyword evidence="8 10" id="KW-1133">Transmembrane helix</keyword>
<evidence type="ECO:0000256" key="1">
    <source>
        <dbReference type="ARBA" id="ARBA00004651"/>
    </source>
</evidence>
<evidence type="ECO:0000256" key="7">
    <source>
        <dbReference type="ARBA" id="ARBA00022737"/>
    </source>
</evidence>
<dbReference type="InterPro" id="IPR023743">
    <property type="entry name" value="Aquaporin_Z"/>
</dbReference>
<feature type="transmembrane region" description="Helical" evidence="10">
    <location>
        <begin position="129"/>
        <end position="149"/>
    </location>
</feature>
<feature type="site" description="Selectivity filter" evidence="10">
    <location>
        <position position="183"/>
    </location>
</feature>
<feature type="short sequence motif" description="NPA 2" evidence="10">
    <location>
        <begin position="186"/>
        <end position="188"/>
    </location>
</feature>
<comment type="catalytic activity">
    <reaction evidence="10">
        <text>H2O(in) = H2O(out)</text>
        <dbReference type="Rhea" id="RHEA:29667"/>
        <dbReference type="ChEBI" id="CHEBI:15377"/>
    </reaction>
</comment>
<comment type="caution">
    <text evidence="10">Lacks conserved residue(s) required for the propagation of feature annotation.</text>
</comment>